<accession>A0A8H6JAI8</accession>
<evidence type="ECO:0000256" key="1">
    <source>
        <dbReference type="SAM" id="MobiDB-lite"/>
    </source>
</evidence>
<evidence type="ECO:0000313" key="3">
    <source>
        <dbReference type="Proteomes" id="UP000652219"/>
    </source>
</evidence>
<sequence length="349" mass="39172">MRRSLAAEEGGCIAWAIVVVGPSFPYEPASVSYKNPTFATTSTNVLKMKPKNYTAACAVLANTLDGHITADLADLDNVRGRLVFVNAAPHPYIGVSLKIPLPLKAKDIEQGVPRPNAQDADHRINIKLPQGCYTYTTEEASPEVNRRVAGDEPAKLLVVNIKFNEGATSDVAFDRGKTEQGWSMPFVSVSDPRVDSWFKNYEAIADTTALLSVVRSTSFLLVVRAPKDSIDSKLDETRLPPLSDHGSSSSLLASDEVGGVRTEEERERKRIEKERRKNRYVKKHKEYKRRRQEKAVEKGKFEEMMAELKKKLEESGLRKRTFEQVLAVRMERLEEARREEEVRGQVGRA</sequence>
<keyword evidence="2" id="KW-0547">Nucleotide-binding</keyword>
<protein>
    <submittedName>
        <fullName evidence="2">DNA helicase</fullName>
    </submittedName>
</protein>
<reference evidence="2 3" key="1">
    <citation type="journal article" date="2020" name="Phytopathology">
        <title>Genome Sequence Resources of Colletotrichum truncatum, C. plurivorum, C. musicola, and C. sojae: Four Species Pathogenic to Soybean (Glycine max).</title>
        <authorList>
            <person name="Rogerio F."/>
            <person name="Boufleur T.R."/>
            <person name="Ciampi-Guillardi M."/>
            <person name="Sukno S.A."/>
            <person name="Thon M.R."/>
            <person name="Massola Junior N.S."/>
            <person name="Baroncelli R."/>
        </authorList>
    </citation>
    <scope>NUCLEOTIDE SEQUENCE [LARGE SCALE GENOMIC DNA]</scope>
    <source>
        <strain evidence="2 3">LFN0009</strain>
    </source>
</reference>
<comment type="caution">
    <text evidence="2">The sequence shown here is derived from an EMBL/GenBank/DDBJ whole genome shotgun (WGS) entry which is preliminary data.</text>
</comment>
<dbReference type="GO" id="GO:0004386">
    <property type="term" value="F:helicase activity"/>
    <property type="evidence" value="ECO:0007669"/>
    <property type="project" value="UniProtKB-KW"/>
</dbReference>
<name>A0A8H6JAI8_9PEZI</name>
<feature type="region of interest" description="Disordered" evidence="1">
    <location>
        <begin position="233"/>
        <end position="277"/>
    </location>
</feature>
<evidence type="ECO:0000313" key="2">
    <source>
        <dbReference type="EMBL" id="KAF6809010.1"/>
    </source>
</evidence>
<organism evidence="2 3">
    <name type="scientific">Colletotrichum sojae</name>
    <dbReference type="NCBI Taxonomy" id="2175907"/>
    <lineage>
        <taxon>Eukaryota</taxon>
        <taxon>Fungi</taxon>
        <taxon>Dikarya</taxon>
        <taxon>Ascomycota</taxon>
        <taxon>Pezizomycotina</taxon>
        <taxon>Sordariomycetes</taxon>
        <taxon>Hypocreomycetidae</taxon>
        <taxon>Glomerellales</taxon>
        <taxon>Glomerellaceae</taxon>
        <taxon>Colletotrichum</taxon>
        <taxon>Colletotrichum orchidearum species complex</taxon>
    </lineage>
</organism>
<dbReference type="Proteomes" id="UP000652219">
    <property type="component" value="Unassembled WGS sequence"/>
</dbReference>
<dbReference type="EMBL" id="WIGN01000108">
    <property type="protein sequence ID" value="KAF6809010.1"/>
    <property type="molecule type" value="Genomic_DNA"/>
</dbReference>
<feature type="compositionally biased region" description="Basic and acidic residues" evidence="1">
    <location>
        <begin position="261"/>
        <end position="275"/>
    </location>
</feature>
<proteinExistence type="predicted"/>
<dbReference type="AlphaFoldDB" id="A0A8H6JAI8"/>
<keyword evidence="2" id="KW-0378">Hydrolase</keyword>
<gene>
    <name evidence="2" type="ORF">CSOJ01_07181</name>
</gene>
<keyword evidence="3" id="KW-1185">Reference proteome</keyword>
<keyword evidence="2" id="KW-0067">ATP-binding</keyword>
<keyword evidence="2" id="KW-0347">Helicase</keyword>
<feature type="compositionally biased region" description="Low complexity" evidence="1">
    <location>
        <begin position="239"/>
        <end position="255"/>
    </location>
</feature>